<feature type="compositionally biased region" description="Low complexity" evidence="1">
    <location>
        <begin position="25"/>
        <end position="47"/>
    </location>
</feature>
<dbReference type="EMBL" id="CACRTR010000012">
    <property type="protein sequence ID" value="VYU54037.1"/>
    <property type="molecule type" value="Genomic_DNA"/>
</dbReference>
<feature type="signal peptide" evidence="2">
    <location>
        <begin position="1"/>
        <end position="24"/>
    </location>
</feature>
<dbReference type="AlphaFoldDB" id="A0A6N3FNM5"/>
<sequence>MKRIISLFTIVLVILVCMSGCGNSETTTTEQKTSPSTTPITTPSPSTADDTVNIKEVAVPADFVEINAGNWKGKKVVITGEINAVDKEGKLDIFPNCMISQEEGDGYGVYILRVPEGLDNNTLQDKNDGDIVTVYGVVDKPQENTNLPVIISLIMEKQ</sequence>
<evidence type="ECO:0008006" key="4">
    <source>
        <dbReference type="Google" id="ProtNLM"/>
    </source>
</evidence>
<feature type="chain" id="PRO_5026721462" description="Lipoprotein" evidence="2">
    <location>
        <begin position="25"/>
        <end position="158"/>
    </location>
</feature>
<organism evidence="3">
    <name type="scientific">Eubacterium limosum</name>
    <dbReference type="NCBI Taxonomy" id="1736"/>
    <lineage>
        <taxon>Bacteria</taxon>
        <taxon>Bacillati</taxon>
        <taxon>Bacillota</taxon>
        <taxon>Clostridia</taxon>
        <taxon>Eubacteriales</taxon>
        <taxon>Eubacteriaceae</taxon>
        <taxon>Eubacterium</taxon>
    </lineage>
</organism>
<evidence type="ECO:0000313" key="3">
    <source>
        <dbReference type="EMBL" id="VYU54037.1"/>
    </source>
</evidence>
<evidence type="ECO:0000256" key="2">
    <source>
        <dbReference type="SAM" id="SignalP"/>
    </source>
</evidence>
<feature type="region of interest" description="Disordered" evidence="1">
    <location>
        <begin position="25"/>
        <end position="48"/>
    </location>
</feature>
<keyword evidence="2" id="KW-0732">Signal</keyword>
<evidence type="ECO:0000256" key="1">
    <source>
        <dbReference type="SAM" id="MobiDB-lite"/>
    </source>
</evidence>
<reference evidence="3" key="1">
    <citation type="submission" date="2019-11" db="EMBL/GenBank/DDBJ databases">
        <authorList>
            <person name="Feng L."/>
        </authorList>
    </citation>
    <scope>NUCLEOTIDE SEQUENCE</scope>
    <source>
        <strain evidence="3">ElimosumLFYP34</strain>
    </source>
</reference>
<gene>
    <name evidence="3" type="ORF">ELLFYP34_00522</name>
</gene>
<name>A0A6N3FNM5_EUBLI</name>
<proteinExistence type="predicted"/>
<protein>
    <recommendedName>
        <fullName evidence="4">Lipoprotein</fullName>
    </recommendedName>
</protein>
<accession>A0A6N3FNM5</accession>